<reference evidence="12" key="1">
    <citation type="submission" date="2022-07" db="EMBL/GenBank/DDBJ databases">
        <title>Phylogenomic reconstructions and comparative analyses of Kickxellomycotina fungi.</title>
        <authorList>
            <person name="Reynolds N.K."/>
            <person name="Stajich J.E."/>
            <person name="Barry K."/>
            <person name="Grigoriev I.V."/>
            <person name="Crous P."/>
            <person name="Smith M.E."/>
        </authorList>
    </citation>
    <scope>NUCLEOTIDE SEQUENCE</scope>
    <source>
        <strain evidence="12">NRRL 1565</strain>
    </source>
</reference>
<feature type="transmembrane region" description="Helical" evidence="10">
    <location>
        <begin position="413"/>
        <end position="437"/>
    </location>
</feature>
<feature type="transmembrane region" description="Helical" evidence="10">
    <location>
        <begin position="598"/>
        <end position="625"/>
    </location>
</feature>
<dbReference type="GO" id="GO:0032220">
    <property type="term" value="P:plasma membrane fusion involved in cytogamy"/>
    <property type="evidence" value="ECO:0007669"/>
    <property type="project" value="TreeGrafter"/>
</dbReference>
<keyword evidence="10" id="KW-1003">Cell membrane</keyword>
<evidence type="ECO:0000256" key="10">
    <source>
        <dbReference type="RuleBase" id="RU366035"/>
    </source>
</evidence>
<feature type="compositionally biased region" description="Acidic residues" evidence="11">
    <location>
        <begin position="1013"/>
        <end position="1033"/>
    </location>
</feature>
<keyword evidence="8 10" id="KW-0472">Membrane</keyword>
<keyword evidence="13" id="KW-1185">Reference proteome</keyword>
<dbReference type="EMBL" id="JANBUO010000047">
    <property type="protein sequence ID" value="KAJ2808485.1"/>
    <property type="molecule type" value="Genomic_DNA"/>
</dbReference>
<feature type="transmembrane region" description="Helical" evidence="10">
    <location>
        <begin position="330"/>
        <end position="352"/>
    </location>
</feature>
<dbReference type="OrthoDB" id="10248838at2759"/>
<gene>
    <name evidence="12" type="primary">PRM1</name>
    <name evidence="12" type="ORF">H4R20_000873</name>
</gene>
<dbReference type="GO" id="GO:0012505">
    <property type="term" value="C:endomembrane system"/>
    <property type="evidence" value="ECO:0007669"/>
    <property type="project" value="UniProtKB-SubCell"/>
</dbReference>
<evidence type="ECO:0000256" key="8">
    <source>
        <dbReference type="ARBA" id="ARBA00023136"/>
    </source>
</evidence>
<comment type="similarity">
    <text evidence="4 10">Belongs to the PRM1 family.</text>
</comment>
<dbReference type="GO" id="GO:0005886">
    <property type="term" value="C:plasma membrane"/>
    <property type="evidence" value="ECO:0007669"/>
    <property type="project" value="UniProtKB-SubCell"/>
</dbReference>
<organism evidence="12 13">
    <name type="scientific">Coemansia guatemalensis</name>
    <dbReference type="NCBI Taxonomy" id="2761395"/>
    <lineage>
        <taxon>Eukaryota</taxon>
        <taxon>Fungi</taxon>
        <taxon>Fungi incertae sedis</taxon>
        <taxon>Zoopagomycota</taxon>
        <taxon>Kickxellomycotina</taxon>
        <taxon>Kickxellomycetes</taxon>
        <taxon>Kickxellales</taxon>
        <taxon>Kickxellaceae</taxon>
        <taxon>Coemansia</taxon>
    </lineage>
</organism>
<feature type="compositionally biased region" description="Basic and acidic residues" evidence="11">
    <location>
        <begin position="968"/>
        <end position="980"/>
    </location>
</feature>
<dbReference type="AlphaFoldDB" id="A0A9W8I302"/>
<name>A0A9W8I302_9FUNG</name>
<evidence type="ECO:0000256" key="4">
    <source>
        <dbReference type="ARBA" id="ARBA00010780"/>
    </source>
</evidence>
<feature type="compositionally biased region" description="Acidic residues" evidence="11">
    <location>
        <begin position="981"/>
        <end position="992"/>
    </location>
</feature>
<evidence type="ECO:0000313" key="13">
    <source>
        <dbReference type="Proteomes" id="UP001140094"/>
    </source>
</evidence>
<evidence type="ECO:0000256" key="6">
    <source>
        <dbReference type="ARBA" id="ARBA00022971"/>
    </source>
</evidence>
<comment type="function">
    <text evidence="1 10">Involved in cell fusion during mating by stabilizing the plasma membrane fusion event.</text>
</comment>
<feature type="compositionally biased region" description="Pro residues" evidence="11">
    <location>
        <begin position="276"/>
        <end position="293"/>
    </location>
</feature>
<feature type="compositionally biased region" description="Polar residues" evidence="11">
    <location>
        <begin position="84"/>
        <end position="101"/>
    </location>
</feature>
<sequence length="1117" mass="123454">MDKFYNQFFGANEYPPDKKQPRPESTGSDELDSTVDDHASNVGGSSGTNNNPPANNNKYQTLQSLNLGPPPLDGGPNTRKARHNSTNDTSTLSPSTPQYHTQKGKTDPHDAYPRSPATDMWPPTYEDTFNSPKDNGRADQDPKQKSEPRETYLRADDEDGFIRPKLKIPDASTWPPNSDSADMKEKDGDYSEKPRYPRITYNEYDRKQPYRYPDSPPPLPNGKPSRPPEDQYDGPGPSPGVYRERPDVPMSPPGRRRDLSPGRGPPSPGYDEKRPYGPPGAPGPPGPPGPPGGPGGRRANMRKLRDEGLNRMRELIMPYIGKWAQLSRSWASQTVIMLIFMGIGFILMAALARRMAEDSVSLLNAACHGVESASNAVINAPNNAALSTLRMVERSAENIIEFAAKTVSKILDVFQYMIVWVLKLYIGTYICFAELIIRTALSMVTQVGKIITDELNKAIDGVVGTLQDFTAKIADGANDAINDIGNFFNGGGDNDDSDKDTIDTDSIRKKLSVTIPDDWVNSIKSLEDKIPTGDQIFGNITELLDIPFNIIRNALNGSLDGVNIDLVGKVDLNTDKESNVCIHPMGQDLLKEVGEGAAFIMFIAGIALVAAGAGLIVFKGAMAWYRESRFRTRLGEFREKIADYKPPFDRRDIFNKPATREEMDLFILPGHPWLDRLTQWIVKKFGDNERTAAWRWWLHYVWHPPAMACFIAGLFGLIAIIVQIQAIESLRREYIPKMSRQLAEFQYYAIDQGVLGSVHNDSANLADDVNGNINGTEDELSNSLFGPVTEGTASLNKTLDDFVSKYISGIRDVFGDTPLQEPIEGLVNCTLTKNIQSIQKVLTYVNDFTKGINLPRVEQDMLYSSVKSLLKPLNATADELRILAVGVYVPDADELDPDSFLPEADLETLLAAAESKLSSVNSSELTDDESESDEDEESETDEDDESEESEESEESSGSDSSENNGNENLRKRQEENKDGESDTASEESSESDDSNKSEESESADNSDSVTSESDSELDSLESESELDSLDSESESGFSFSYDTVPLSELSREEVEDAQKFDGYTGGLIGRLCDAYISHLKGQIPLMIVLMLVWIVIAIIGGVKVAKDYARIKQYNLR</sequence>
<feature type="compositionally biased region" description="Low complexity" evidence="11">
    <location>
        <begin position="40"/>
        <end position="57"/>
    </location>
</feature>
<accession>A0A9W8I302</accession>
<feature type="transmembrane region" description="Helical" evidence="10">
    <location>
        <begin position="700"/>
        <end position="722"/>
    </location>
</feature>
<evidence type="ECO:0000256" key="2">
    <source>
        <dbReference type="ARBA" id="ARBA00004127"/>
    </source>
</evidence>
<feature type="compositionally biased region" description="Low complexity" evidence="11">
    <location>
        <begin position="1003"/>
        <end position="1012"/>
    </location>
</feature>
<dbReference type="PANTHER" id="PTHR31030:SF1">
    <property type="entry name" value="PLASMA MEMBRANE FUSION PROTEIN PRM1"/>
    <property type="match status" value="1"/>
</dbReference>
<evidence type="ECO:0000256" key="5">
    <source>
        <dbReference type="ARBA" id="ARBA00022692"/>
    </source>
</evidence>
<comment type="caution">
    <text evidence="12">The sequence shown here is derived from an EMBL/GenBank/DDBJ whole genome shotgun (WGS) entry which is preliminary data.</text>
</comment>
<feature type="compositionally biased region" description="Basic and acidic residues" evidence="11">
    <location>
        <begin position="134"/>
        <end position="155"/>
    </location>
</feature>
<evidence type="ECO:0000313" key="12">
    <source>
        <dbReference type="EMBL" id="KAJ2808485.1"/>
    </source>
</evidence>
<keyword evidence="9" id="KW-0325">Glycoprotein</keyword>
<comment type="subcellular location">
    <subcellularLocation>
        <location evidence="3">Cell envelope</location>
    </subcellularLocation>
    <subcellularLocation>
        <location evidence="10">Cell membrane</location>
        <topology evidence="10">Multi-pass membrane protein</topology>
    </subcellularLocation>
    <subcellularLocation>
        <location evidence="2">Endomembrane system</location>
        <topology evidence="2">Multi-pass membrane protein</topology>
    </subcellularLocation>
</comment>
<keyword evidence="7 10" id="KW-1133">Transmembrane helix</keyword>
<feature type="compositionally biased region" description="Acidic residues" evidence="11">
    <location>
        <begin position="925"/>
        <end position="956"/>
    </location>
</feature>
<evidence type="ECO:0000256" key="11">
    <source>
        <dbReference type="SAM" id="MobiDB-lite"/>
    </source>
</evidence>
<feature type="compositionally biased region" description="Low complexity" evidence="11">
    <location>
        <begin position="957"/>
        <end position="967"/>
    </location>
</feature>
<feature type="region of interest" description="Disordered" evidence="11">
    <location>
        <begin position="1"/>
        <end position="300"/>
    </location>
</feature>
<evidence type="ECO:0000256" key="1">
    <source>
        <dbReference type="ARBA" id="ARBA00002512"/>
    </source>
</evidence>
<feature type="transmembrane region" description="Helical" evidence="10">
    <location>
        <begin position="1083"/>
        <end position="1102"/>
    </location>
</feature>
<feature type="compositionally biased region" description="Basic and acidic residues" evidence="11">
    <location>
        <begin position="181"/>
        <end position="195"/>
    </location>
</feature>
<dbReference type="InterPro" id="IPR026777">
    <property type="entry name" value="PRM1"/>
</dbReference>
<protein>
    <recommendedName>
        <fullName evidence="10">Plasma membrane fusion protein PRM1</fullName>
    </recommendedName>
</protein>
<proteinExistence type="inferred from homology"/>
<dbReference type="Proteomes" id="UP001140094">
    <property type="component" value="Unassembled WGS sequence"/>
</dbReference>
<keyword evidence="5 10" id="KW-0812">Transmembrane</keyword>
<evidence type="ECO:0000256" key="9">
    <source>
        <dbReference type="ARBA" id="ARBA00023180"/>
    </source>
</evidence>
<keyword evidence="6 10" id="KW-0184">Conjugation</keyword>
<feature type="region of interest" description="Disordered" evidence="11">
    <location>
        <begin position="915"/>
        <end position="1039"/>
    </location>
</feature>
<evidence type="ECO:0000256" key="3">
    <source>
        <dbReference type="ARBA" id="ARBA00004196"/>
    </source>
</evidence>
<dbReference type="PANTHER" id="PTHR31030">
    <property type="entry name" value="PLASMA MEMBRANE FUSION PROTEIN PRM1"/>
    <property type="match status" value="1"/>
</dbReference>
<evidence type="ECO:0000256" key="7">
    <source>
        <dbReference type="ARBA" id="ARBA00022989"/>
    </source>
</evidence>
<dbReference type="GO" id="GO:0043332">
    <property type="term" value="C:mating projection tip"/>
    <property type="evidence" value="ECO:0007669"/>
    <property type="project" value="UniProtKB-UniRule"/>
</dbReference>